<evidence type="ECO:0000256" key="3">
    <source>
        <dbReference type="ARBA" id="ARBA00022833"/>
    </source>
</evidence>
<accession>A0A0J8D6F7</accession>
<evidence type="ECO:0000256" key="2">
    <source>
        <dbReference type="ARBA" id="ARBA00022771"/>
    </source>
</evidence>
<dbReference type="RefSeq" id="WP_053083302.1">
    <property type="nucleotide sequence ID" value="NZ_LFVU01000027.1"/>
</dbReference>
<evidence type="ECO:0000313" key="7">
    <source>
        <dbReference type="Proteomes" id="UP000036756"/>
    </source>
</evidence>
<dbReference type="InterPro" id="IPR000962">
    <property type="entry name" value="Znf_DskA_TraR"/>
</dbReference>
<evidence type="ECO:0000313" key="6">
    <source>
        <dbReference type="EMBL" id="KMT21437.1"/>
    </source>
</evidence>
<dbReference type="PATRIC" id="fig|1121307.3.peg.1054"/>
<evidence type="ECO:0000256" key="1">
    <source>
        <dbReference type="ARBA" id="ARBA00022723"/>
    </source>
</evidence>
<evidence type="ECO:0000256" key="4">
    <source>
        <dbReference type="PROSITE-ProRule" id="PRU00510"/>
    </source>
</evidence>
<evidence type="ECO:0000259" key="5">
    <source>
        <dbReference type="Pfam" id="PF01258"/>
    </source>
</evidence>
<proteinExistence type="predicted"/>
<dbReference type="GO" id="GO:0008270">
    <property type="term" value="F:zinc ion binding"/>
    <property type="evidence" value="ECO:0007669"/>
    <property type="project" value="UniProtKB-KW"/>
</dbReference>
<dbReference type="SUPFAM" id="SSF57716">
    <property type="entry name" value="Glucocorticoid receptor-like (DNA-binding domain)"/>
    <property type="match status" value="1"/>
</dbReference>
<dbReference type="PANTHER" id="PTHR33823">
    <property type="entry name" value="RNA POLYMERASE-BINDING TRANSCRIPTION FACTOR DKSA-RELATED"/>
    <property type="match status" value="1"/>
</dbReference>
<dbReference type="InterPro" id="IPR020458">
    <property type="entry name" value="Znf_DskA_TraR_CS"/>
</dbReference>
<feature type="domain" description="Zinc finger DksA/TraR C4-type" evidence="5">
    <location>
        <begin position="87"/>
        <end position="117"/>
    </location>
</feature>
<reference evidence="6 7" key="1">
    <citation type="submission" date="2015-06" db="EMBL/GenBank/DDBJ databases">
        <title>Draft genome sequence of the purine-degrading Clostridium cylindrosporum HC-1 (DSM 605).</title>
        <authorList>
            <person name="Poehlein A."/>
            <person name="Schiel-Bengelsdorf B."/>
            <person name="Bengelsdorf F."/>
            <person name="Daniel R."/>
            <person name="Duerre P."/>
        </authorList>
    </citation>
    <scope>NUCLEOTIDE SEQUENCE [LARGE SCALE GENOMIC DNA]</scope>
    <source>
        <strain evidence="6 7">DSM 605</strain>
    </source>
</reference>
<name>A0A0J8D6F7_CLOCY</name>
<dbReference type="Pfam" id="PF01258">
    <property type="entry name" value="zf-dskA_traR"/>
    <property type="match status" value="1"/>
</dbReference>
<dbReference type="STRING" id="1121307.CLCY_2c01970"/>
<gene>
    <name evidence="6" type="ORF">CLCY_2c01970</name>
</gene>
<dbReference type="PANTHER" id="PTHR33823:SF4">
    <property type="entry name" value="GENERAL STRESS PROTEIN 16O"/>
    <property type="match status" value="1"/>
</dbReference>
<dbReference type="AlphaFoldDB" id="A0A0J8D6F7"/>
<dbReference type="PROSITE" id="PS01102">
    <property type="entry name" value="ZF_DKSA_1"/>
    <property type="match status" value="1"/>
</dbReference>
<organism evidence="6 7">
    <name type="scientific">Clostridium cylindrosporum DSM 605</name>
    <dbReference type="NCBI Taxonomy" id="1121307"/>
    <lineage>
        <taxon>Bacteria</taxon>
        <taxon>Bacillati</taxon>
        <taxon>Bacillota</taxon>
        <taxon>Clostridia</taxon>
        <taxon>Eubacteriales</taxon>
        <taxon>Clostridiaceae</taxon>
        <taxon>Clostridium</taxon>
    </lineage>
</organism>
<dbReference type="InterPro" id="IPR037187">
    <property type="entry name" value="DnaK_N"/>
</dbReference>
<dbReference type="EMBL" id="LFVU01000027">
    <property type="protein sequence ID" value="KMT21437.1"/>
    <property type="molecule type" value="Genomic_DNA"/>
</dbReference>
<dbReference type="PROSITE" id="PS51128">
    <property type="entry name" value="ZF_DKSA_2"/>
    <property type="match status" value="1"/>
</dbReference>
<feature type="zinc finger region" description="dksA C4-type" evidence="4">
    <location>
        <begin position="92"/>
        <end position="116"/>
    </location>
</feature>
<comment type="caution">
    <text evidence="6">The sequence shown here is derived from an EMBL/GenBank/DDBJ whole genome shotgun (WGS) entry which is preliminary data.</text>
</comment>
<keyword evidence="7" id="KW-1185">Reference proteome</keyword>
<protein>
    <recommendedName>
        <fullName evidence="5">Zinc finger DksA/TraR C4-type domain-containing protein</fullName>
    </recommendedName>
</protein>
<dbReference type="Gene3D" id="1.20.120.910">
    <property type="entry name" value="DksA, coiled-coil domain"/>
    <property type="match status" value="1"/>
</dbReference>
<dbReference type="SUPFAM" id="SSF109635">
    <property type="entry name" value="DnaK suppressor protein DksA, alpha-hairpin domain"/>
    <property type="match status" value="1"/>
</dbReference>
<keyword evidence="2" id="KW-0863">Zinc-finger</keyword>
<keyword evidence="3" id="KW-0862">Zinc</keyword>
<dbReference type="Proteomes" id="UP000036756">
    <property type="component" value="Unassembled WGS sequence"/>
</dbReference>
<keyword evidence="1" id="KW-0479">Metal-binding</keyword>
<sequence length="188" mass="21421">MNGKFINNMEDKLESYKDETMKTIGSLADRIRDVNDPAFSVNHSQVTNHPADIGTELFDKELNIALINNQRELTNKIEDALDRINEGNYGTCEMCGKGIEPERLEILPYTTSCADCAIEGTVNLPVKQNYTSEATLRNFYDVYEELEEENGAYMSDELTINMQDPNYIVPGCVEKIEEISNEEYRNQL</sequence>